<evidence type="ECO:0000313" key="3">
    <source>
        <dbReference type="EMBL" id="VYU83092.1"/>
    </source>
</evidence>
<reference evidence="3" key="1">
    <citation type="submission" date="2019-11" db="EMBL/GenBank/DDBJ databases">
        <authorList>
            <person name="Feng L."/>
        </authorList>
    </citation>
    <scope>NUCLEOTIDE SEQUENCE</scope>
    <source>
        <strain evidence="3">ChathewayiLFYP18</strain>
    </source>
</reference>
<dbReference type="AlphaFoldDB" id="A0A6N3I1T5"/>
<accession>A0A6N3I1T5</accession>
<gene>
    <name evidence="3" type="ORF">CHLFYP18_03864</name>
</gene>
<dbReference type="PANTHER" id="PTHR43649">
    <property type="entry name" value="ARABINOSE-BINDING PROTEIN-RELATED"/>
    <property type="match status" value="1"/>
</dbReference>
<keyword evidence="2" id="KW-0732">Signal</keyword>
<evidence type="ECO:0000256" key="2">
    <source>
        <dbReference type="SAM" id="SignalP"/>
    </source>
</evidence>
<dbReference type="EMBL" id="CACRUH010000088">
    <property type="protein sequence ID" value="VYU83092.1"/>
    <property type="molecule type" value="Genomic_DNA"/>
</dbReference>
<dbReference type="RefSeq" id="WP_002601122.1">
    <property type="nucleotide sequence ID" value="NZ_CACRUH010000088.1"/>
</dbReference>
<dbReference type="InterPro" id="IPR050490">
    <property type="entry name" value="Bact_solute-bd_prot1"/>
</dbReference>
<dbReference type="PANTHER" id="PTHR43649:SF12">
    <property type="entry name" value="DIACETYLCHITOBIOSE BINDING PROTEIN DASA"/>
    <property type="match status" value="1"/>
</dbReference>
<dbReference type="SUPFAM" id="SSF53850">
    <property type="entry name" value="Periplasmic binding protein-like II"/>
    <property type="match status" value="1"/>
</dbReference>
<feature type="chain" id="PRO_5039203263" evidence="2">
    <location>
        <begin position="19"/>
        <end position="574"/>
    </location>
</feature>
<proteinExistence type="predicted"/>
<sequence>MRKLKRVLSCMVCSAMVAGMLGGCGGGQSTVKETTAGTAAADTTEAEPQTQAPEAAASNFQSEMDWERIGWQADPEGLEWKEDTSPIELGYYANFSWFSLDWNDATAERVTAKTGVDLNFMKPVVDDGQKLNMMIAGNQLPDILTLDKNDAALKKMAEAGMLWSLDELIDQYAPKMREILPKEILSNYQMADGKTYQFTTWIQGEAWQKAAREYDQIVGTNQPIITVRKDYYDEIGRPEIRNMTEFIAAVKQMKENHPDKIGFYPADGSMSADEFGKSAKLSHYGIQMGLSTDFSEKDGGIQWVVRDDKFKEPMKYLNEMYLEGILTKDPFIDTKDVGKAKIEQGDVISYCWTISDGEKVPGDNPDTTYEILPPFETYGQIRTGAGWLATVIPKTCKDPERAIRFLEYLASVEGHSDVSWGIEGDTYQDAVAGAQWHMIDGKPVLLEEYVKDKNADWGGVASRNGLGEYWIACNELLWNLPWWNDQDERMNKFNEQFGKYVEFRPELDIQDPSPESEEGIIRQKAFSLLQQYSVKMIFTEDFESVYQEFIQKIDELGMNKVEAYWTEEYKNKTK</sequence>
<organism evidence="3">
    <name type="scientific">Hungatella hathewayi</name>
    <dbReference type="NCBI Taxonomy" id="154046"/>
    <lineage>
        <taxon>Bacteria</taxon>
        <taxon>Bacillati</taxon>
        <taxon>Bacillota</taxon>
        <taxon>Clostridia</taxon>
        <taxon>Lachnospirales</taxon>
        <taxon>Lachnospiraceae</taxon>
        <taxon>Hungatella</taxon>
    </lineage>
</organism>
<feature type="region of interest" description="Disordered" evidence="1">
    <location>
        <begin position="35"/>
        <end position="58"/>
    </location>
</feature>
<dbReference type="Gene3D" id="3.40.190.10">
    <property type="entry name" value="Periplasmic binding protein-like II"/>
    <property type="match status" value="2"/>
</dbReference>
<feature type="signal peptide" evidence="2">
    <location>
        <begin position="1"/>
        <end position="18"/>
    </location>
</feature>
<evidence type="ECO:0000256" key="1">
    <source>
        <dbReference type="SAM" id="MobiDB-lite"/>
    </source>
</evidence>
<dbReference type="Pfam" id="PF01547">
    <property type="entry name" value="SBP_bac_1"/>
    <property type="match status" value="1"/>
</dbReference>
<name>A0A6N3I1T5_9FIRM</name>
<protein>
    <submittedName>
        <fullName evidence="3">Bacterial extracellular solute-binding protein</fullName>
    </submittedName>
</protein>
<feature type="compositionally biased region" description="Low complexity" evidence="1">
    <location>
        <begin position="35"/>
        <end position="57"/>
    </location>
</feature>
<dbReference type="InterPro" id="IPR006059">
    <property type="entry name" value="SBP"/>
</dbReference>
<dbReference type="PROSITE" id="PS51257">
    <property type="entry name" value="PROKAR_LIPOPROTEIN"/>
    <property type="match status" value="1"/>
</dbReference>